<gene>
    <name evidence="2" type="ORF">C435_16380</name>
</gene>
<evidence type="ECO:0000256" key="1">
    <source>
        <dbReference type="SAM" id="Phobius"/>
    </source>
</evidence>
<keyword evidence="1" id="KW-0472">Membrane</keyword>
<comment type="caution">
    <text evidence="2">The sequence shown here is derived from an EMBL/GenBank/DDBJ whole genome shotgun (WGS) entry which is preliminary data.</text>
</comment>
<sequence>MALGVVEMAVAGGAIVVGGAMLPDYDQRVPGISHRGPTHTVWFALAVGAVLGGAGALIGGVIPAVVGGVSGVLLVLAHLLADVLTPMGIRPFAPVRDTRYTLDVAKAANPVANYALLVVGILVAGTALYAGRMLTSLS</sequence>
<proteinExistence type="predicted"/>
<feature type="transmembrane region" description="Helical" evidence="1">
    <location>
        <begin position="72"/>
        <end position="92"/>
    </location>
</feature>
<feature type="transmembrane region" description="Helical" evidence="1">
    <location>
        <begin position="112"/>
        <end position="131"/>
    </location>
</feature>
<reference evidence="2 3" key="1">
    <citation type="journal article" date="2014" name="PLoS Genet.">
        <title>Phylogenetically driven sequencing of extremely halophilic archaea reveals strategies for static and dynamic osmo-response.</title>
        <authorList>
            <person name="Becker E.A."/>
            <person name="Seitzer P.M."/>
            <person name="Tritt A."/>
            <person name="Larsen D."/>
            <person name="Krusor M."/>
            <person name="Yao A.I."/>
            <person name="Wu D."/>
            <person name="Madern D."/>
            <person name="Eisen J.A."/>
            <person name="Darling A.E."/>
            <person name="Facciotti M.T."/>
        </authorList>
    </citation>
    <scope>NUCLEOTIDE SEQUENCE [LARGE SCALE GENOMIC DNA]</scope>
    <source>
        <strain evidence="2 3">ATCC 33799</strain>
    </source>
</reference>
<keyword evidence="1" id="KW-1133">Transmembrane helix</keyword>
<dbReference type="InterPro" id="IPR007404">
    <property type="entry name" value="YdjM-like"/>
</dbReference>
<keyword evidence="3" id="KW-1185">Reference proteome</keyword>
<dbReference type="AlphaFoldDB" id="M0K156"/>
<dbReference type="PATRIC" id="fig|662475.6.peg.3204"/>
<keyword evidence="1" id="KW-0812">Transmembrane</keyword>
<protein>
    <submittedName>
        <fullName evidence="2">Putative membrane-bound metal-dependent hydrolase</fullName>
    </submittedName>
</protein>
<dbReference type="Proteomes" id="UP000011687">
    <property type="component" value="Unassembled WGS sequence"/>
</dbReference>
<organism evidence="2 3">
    <name type="scientific">Haloarcula marismortui ATCC 33799</name>
    <dbReference type="NCBI Taxonomy" id="662475"/>
    <lineage>
        <taxon>Archaea</taxon>
        <taxon>Methanobacteriati</taxon>
        <taxon>Methanobacteriota</taxon>
        <taxon>Stenosarchaea group</taxon>
        <taxon>Halobacteria</taxon>
        <taxon>Halobacteriales</taxon>
        <taxon>Haloarculaceae</taxon>
        <taxon>Haloarcula</taxon>
    </lineage>
</organism>
<name>M0K156_9EURY</name>
<evidence type="ECO:0000313" key="2">
    <source>
        <dbReference type="EMBL" id="EMA13879.1"/>
    </source>
</evidence>
<evidence type="ECO:0000313" key="3">
    <source>
        <dbReference type="Proteomes" id="UP000011687"/>
    </source>
</evidence>
<keyword evidence="2" id="KW-0378">Hydrolase</keyword>
<dbReference type="EMBL" id="AOLS01000085">
    <property type="protein sequence ID" value="EMA13879.1"/>
    <property type="molecule type" value="Genomic_DNA"/>
</dbReference>
<dbReference type="GO" id="GO:0016787">
    <property type="term" value="F:hydrolase activity"/>
    <property type="evidence" value="ECO:0007669"/>
    <property type="project" value="UniProtKB-KW"/>
</dbReference>
<feature type="transmembrane region" description="Helical" evidence="1">
    <location>
        <begin position="5"/>
        <end position="22"/>
    </location>
</feature>
<feature type="transmembrane region" description="Helical" evidence="1">
    <location>
        <begin position="42"/>
        <end position="65"/>
    </location>
</feature>
<dbReference type="Pfam" id="PF04307">
    <property type="entry name" value="YdjM"/>
    <property type="match status" value="1"/>
</dbReference>
<accession>M0K156</accession>